<dbReference type="EMBL" id="FNWO01000014">
    <property type="protein sequence ID" value="SEH57309.1"/>
    <property type="molecule type" value="Genomic_DNA"/>
</dbReference>
<dbReference type="InterPro" id="IPR008869">
    <property type="entry name" value="MlaC/ttg2D"/>
</dbReference>
<dbReference type="Pfam" id="PF05494">
    <property type="entry name" value="MlaC"/>
    <property type="match status" value="1"/>
</dbReference>
<dbReference type="NCBIfam" id="TIGR03481">
    <property type="entry name" value="HpnM"/>
    <property type="match status" value="1"/>
</dbReference>
<dbReference type="PANTHER" id="PTHR36573:SF1">
    <property type="entry name" value="INTERMEMBRANE PHOSPHOLIPID TRANSPORT SYSTEM BINDING PROTEIN MLAC"/>
    <property type="match status" value="1"/>
</dbReference>
<dbReference type="OrthoDB" id="7358716at2"/>
<organism evidence="2 3">
    <name type="scientific">Magnetospirillum fulvum</name>
    <name type="common">Rhodospirillum fulvum</name>
    <dbReference type="NCBI Taxonomy" id="1082"/>
    <lineage>
        <taxon>Bacteria</taxon>
        <taxon>Pseudomonadati</taxon>
        <taxon>Pseudomonadota</taxon>
        <taxon>Alphaproteobacteria</taxon>
        <taxon>Rhodospirillales</taxon>
        <taxon>Rhodospirillaceae</taxon>
        <taxon>Magnetospirillum</taxon>
    </lineage>
</organism>
<feature type="chain" id="PRO_5010281923" evidence="1">
    <location>
        <begin position="26"/>
        <end position="202"/>
    </location>
</feature>
<evidence type="ECO:0000256" key="1">
    <source>
        <dbReference type="SAM" id="SignalP"/>
    </source>
</evidence>
<accession>A0A1H6JEM1</accession>
<dbReference type="PANTHER" id="PTHR36573">
    <property type="entry name" value="INTERMEMBRANE PHOSPHOLIPID TRANSPORT SYSTEM BINDING PROTEIN MLAC"/>
    <property type="match status" value="1"/>
</dbReference>
<protein>
    <submittedName>
        <fullName evidence="2">Phospholipid transport system substrate-binding protein</fullName>
    </submittedName>
</protein>
<gene>
    <name evidence="2" type="ORF">SAMN04244559_03022</name>
</gene>
<dbReference type="InterPro" id="IPR017842">
    <property type="entry name" value="Hopanoid_biosyn-assoc_HpnM"/>
</dbReference>
<reference evidence="3" key="1">
    <citation type="submission" date="2016-10" db="EMBL/GenBank/DDBJ databases">
        <authorList>
            <person name="Varghese N."/>
            <person name="Submissions S."/>
        </authorList>
    </citation>
    <scope>NUCLEOTIDE SEQUENCE [LARGE SCALE GENOMIC DNA]</scope>
    <source>
        <strain evidence="3">DSM 13234</strain>
    </source>
</reference>
<feature type="signal peptide" evidence="1">
    <location>
        <begin position="1"/>
        <end position="25"/>
    </location>
</feature>
<keyword evidence="1" id="KW-0732">Signal</keyword>
<dbReference type="Proteomes" id="UP000182983">
    <property type="component" value="Unassembled WGS sequence"/>
</dbReference>
<proteinExistence type="predicted"/>
<keyword evidence="3" id="KW-1185">Reference proteome</keyword>
<dbReference type="Gene3D" id="3.10.450.710">
    <property type="entry name" value="Tgt2/MlaC"/>
    <property type="match status" value="1"/>
</dbReference>
<sequence>MKPGFVAALLVLFVLVAGVAAPARAGEAEAVIHAFNDRLLEVMKTGPKLGFKGRVEKLRPAVTAAYDMAAMTRATLGTAAAKLSPDEAARLAEAYTRFSVATYAAQFEEWNGEQFEVGTARDSTQGAVIVPSKIVPKTGEPVAIDYLLREEQGRWQVVDVYYQGTVSQVAVRRSEFLSIYRAKGLEGLIETLDAQTRAQGGN</sequence>
<evidence type="ECO:0000313" key="2">
    <source>
        <dbReference type="EMBL" id="SEH57309.1"/>
    </source>
</evidence>
<dbReference type="AlphaFoldDB" id="A0A1H6JEM1"/>
<evidence type="ECO:0000313" key="3">
    <source>
        <dbReference type="Proteomes" id="UP000182983"/>
    </source>
</evidence>
<name>A0A1H6JEM1_MAGFU</name>
<dbReference type="InterPro" id="IPR042245">
    <property type="entry name" value="Tgt2/MlaC_sf"/>
</dbReference>
<dbReference type="RefSeq" id="WP_074770028.1">
    <property type="nucleotide sequence ID" value="NZ_FNWO01000014.1"/>
</dbReference>